<protein>
    <submittedName>
        <fullName evidence="2">Histone H3 K4-specific methyltransferase SET7/9 N-terminal domain-containing protein</fullName>
    </submittedName>
</protein>
<dbReference type="GO" id="GO:0005829">
    <property type="term" value="C:cytosol"/>
    <property type="evidence" value="ECO:0007669"/>
    <property type="project" value="TreeGrafter"/>
</dbReference>
<keyword evidence="1" id="KW-0677">Repeat</keyword>
<proteinExistence type="predicted"/>
<gene>
    <name evidence="2" type="ORF">NA56DRAFT_684461</name>
</gene>
<dbReference type="InterPro" id="IPR003409">
    <property type="entry name" value="MORN"/>
</dbReference>
<dbReference type="AlphaFoldDB" id="A0A2J6QL21"/>
<keyword evidence="2" id="KW-0489">Methyltransferase</keyword>
<evidence type="ECO:0000256" key="1">
    <source>
        <dbReference type="ARBA" id="ARBA00022737"/>
    </source>
</evidence>
<dbReference type="PANTHER" id="PTHR43215:SF14">
    <property type="entry name" value="RADIAL SPOKE HEAD 1 HOMOLOG"/>
    <property type="match status" value="1"/>
</dbReference>
<evidence type="ECO:0000313" key="2">
    <source>
        <dbReference type="EMBL" id="PMD26965.1"/>
    </source>
</evidence>
<dbReference type="STRING" id="1745343.A0A2J6QL21"/>
<evidence type="ECO:0000313" key="3">
    <source>
        <dbReference type="Proteomes" id="UP000235672"/>
    </source>
</evidence>
<dbReference type="SUPFAM" id="SSF82185">
    <property type="entry name" value="Histone H3 K4-specific methyltransferase SET7/9 N-terminal domain"/>
    <property type="match status" value="3"/>
</dbReference>
<name>A0A2J6QL21_9HELO</name>
<dbReference type="Pfam" id="PF02493">
    <property type="entry name" value="MORN"/>
    <property type="match status" value="6"/>
</dbReference>
<dbReference type="PANTHER" id="PTHR43215">
    <property type="entry name" value="RADIAL SPOKE HEAD 1 HOMOLOG"/>
    <property type="match status" value="1"/>
</dbReference>
<dbReference type="SMART" id="SM00698">
    <property type="entry name" value="MORN"/>
    <property type="match status" value="5"/>
</dbReference>
<sequence length="557" mass="61193">MSSKQARLVEPVVIPRHNHNWLLKADKPFARAWSPALEAFGITEDEFLEFIDGLNLGTRAKQSKVNKAWDALSDVGGLVGSLAFLDPSGVTKIVGHSIKGVALIGGTVFKRGPDVIKIRYLKRANETFFRPKGLSVQIVDTKTLRIELGLRPDAPLVLPLDQATLSMGKKEKCEIQSASYYTEANSEWLLVRDLDRTSIKPGETYTASGLYGGRTIYNGEFRNGKPHGKGILTDPEAATYTGEITNGKKHGQGCIKYSTGAYLTGSFVDGEQDGLCTVYNPDGSRFSGGYKAGKRQGPGVVSWADGRFEKVEYQEGKVNGISTYGDIKGGIWYTMMRDGKAIGNRIQITDGELLTEVSEGYTWQGGVKNGKPQGYGTAKWPSTGRSYVGFWDGGGAHGWGAFTNKEGDRETRDRNHGTMEVVRGSFSKSNGYFWIGEWYGEKRTGDGAARFTNGDQYVGKFVDGIPNGEGKYIWKDGDIDTGVFSNGSLNGIGKRVRKDVFIYTGGFRNSQFHDYGVWYSDKFAARLEAMFQRGIPRASGASWQGRERVPAEFKVCI</sequence>
<keyword evidence="3" id="KW-1185">Reference proteome</keyword>
<dbReference type="OrthoDB" id="3068835at2759"/>
<dbReference type="Proteomes" id="UP000235672">
    <property type="component" value="Unassembled WGS sequence"/>
</dbReference>
<accession>A0A2J6QL21</accession>
<reference evidence="2 3" key="1">
    <citation type="submission" date="2016-05" db="EMBL/GenBank/DDBJ databases">
        <title>A degradative enzymes factory behind the ericoid mycorrhizal symbiosis.</title>
        <authorList>
            <consortium name="DOE Joint Genome Institute"/>
            <person name="Martino E."/>
            <person name="Morin E."/>
            <person name="Grelet G."/>
            <person name="Kuo A."/>
            <person name="Kohler A."/>
            <person name="Daghino S."/>
            <person name="Barry K."/>
            <person name="Choi C."/>
            <person name="Cichocki N."/>
            <person name="Clum A."/>
            <person name="Copeland A."/>
            <person name="Hainaut M."/>
            <person name="Haridas S."/>
            <person name="Labutti K."/>
            <person name="Lindquist E."/>
            <person name="Lipzen A."/>
            <person name="Khouja H.-R."/>
            <person name="Murat C."/>
            <person name="Ohm R."/>
            <person name="Olson A."/>
            <person name="Spatafora J."/>
            <person name="Veneault-Fourrey C."/>
            <person name="Henrissat B."/>
            <person name="Grigoriev I."/>
            <person name="Martin F."/>
            <person name="Perotto S."/>
        </authorList>
    </citation>
    <scope>NUCLEOTIDE SEQUENCE [LARGE SCALE GENOMIC DNA]</scope>
    <source>
        <strain evidence="2 3">UAMH 7357</strain>
    </source>
</reference>
<dbReference type="Gene3D" id="2.20.110.10">
    <property type="entry name" value="Histone H3 K4-specific methyltransferase SET7/9 N-terminal domain"/>
    <property type="match status" value="3"/>
</dbReference>
<dbReference type="GO" id="GO:0032259">
    <property type="term" value="P:methylation"/>
    <property type="evidence" value="ECO:0007669"/>
    <property type="project" value="UniProtKB-KW"/>
</dbReference>
<keyword evidence="2" id="KW-0808">Transferase</keyword>
<organism evidence="2 3">
    <name type="scientific">Hyaloscypha hepaticicola</name>
    <dbReference type="NCBI Taxonomy" id="2082293"/>
    <lineage>
        <taxon>Eukaryota</taxon>
        <taxon>Fungi</taxon>
        <taxon>Dikarya</taxon>
        <taxon>Ascomycota</taxon>
        <taxon>Pezizomycotina</taxon>
        <taxon>Leotiomycetes</taxon>
        <taxon>Helotiales</taxon>
        <taxon>Hyaloscyphaceae</taxon>
        <taxon>Hyaloscypha</taxon>
    </lineage>
</organism>
<dbReference type="EMBL" id="KZ613466">
    <property type="protein sequence ID" value="PMD26965.1"/>
    <property type="molecule type" value="Genomic_DNA"/>
</dbReference>
<dbReference type="GO" id="GO:0008168">
    <property type="term" value="F:methyltransferase activity"/>
    <property type="evidence" value="ECO:0007669"/>
    <property type="project" value="UniProtKB-KW"/>
</dbReference>